<protein>
    <submittedName>
        <fullName evidence="2">Uncharacterized protein</fullName>
    </submittedName>
</protein>
<dbReference type="EMBL" id="CAJNJA010007498">
    <property type="protein sequence ID" value="CAE7225499.1"/>
    <property type="molecule type" value="Genomic_DNA"/>
</dbReference>
<name>A0A812KDE1_9DINO</name>
<feature type="region of interest" description="Disordered" evidence="1">
    <location>
        <begin position="43"/>
        <end position="86"/>
    </location>
</feature>
<reference evidence="2" key="1">
    <citation type="submission" date="2021-02" db="EMBL/GenBank/DDBJ databases">
        <authorList>
            <person name="Dougan E. K."/>
            <person name="Rhodes N."/>
            <person name="Thang M."/>
            <person name="Chan C."/>
        </authorList>
    </citation>
    <scope>NUCLEOTIDE SEQUENCE</scope>
</reference>
<sequence>MKFTTEEAAGVLDREREMWALRSKPVLDSHALSQDFDGCRSISGSNCTGPSRASGVAEAHPQESPRCPASWGARGGERGADPGAGWLGEGGSYDVLDAGEPRKVFGGTA</sequence>
<dbReference type="AlphaFoldDB" id="A0A812KDE1"/>
<proteinExistence type="predicted"/>
<evidence type="ECO:0000256" key="1">
    <source>
        <dbReference type="SAM" id="MobiDB-lite"/>
    </source>
</evidence>
<evidence type="ECO:0000313" key="2">
    <source>
        <dbReference type="EMBL" id="CAE7225499.1"/>
    </source>
</evidence>
<comment type="caution">
    <text evidence="2">The sequence shown here is derived from an EMBL/GenBank/DDBJ whole genome shotgun (WGS) entry which is preliminary data.</text>
</comment>
<feature type="non-terminal residue" evidence="2">
    <location>
        <position position="1"/>
    </location>
</feature>
<accession>A0A812KDE1</accession>
<gene>
    <name evidence="2" type="ORF">SNEC2469_LOCUS3151</name>
</gene>
<evidence type="ECO:0000313" key="3">
    <source>
        <dbReference type="Proteomes" id="UP000601435"/>
    </source>
</evidence>
<organism evidence="2 3">
    <name type="scientific">Symbiodinium necroappetens</name>
    <dbReference type="NCBI Taxonomy" id="1628268"/>
    <lineage>
        <taxon>Eukaryota</taxon>
        <taxon>Sar</taxon>
        <taxon>Alveolata</taxon>
        <taxon>Dinophyceae</taxon>
        <taxon>Suessiales</taxon>
        <taxon>Symbiodiniaceae</taxon>
        <taxon>Symbiodinium</taxon>
    </lineage>
</organism>
<dbReference type="Proteomes" id="UP000601435">
    <property type="component" value="Unassembled WGS sequence"/>
</dbReference>
<keyword evidence="3" id="KW-1185">Reference proteome</keyword>